<accession>A0A067QE97</accession>
<dbReference type="HOGENOM" id="CLU_066679_1_0_1"/>
<dbReference type="OrthoDB" id="3255261at2759"/>
<dbReference type="InParanoid" id="A0A067QE97"/>
<evidence type="ECO:0000313" key="2">
    <source>
        <dbReference type="Proteomes" id="UP000027265"/>
    </source>
</evidence>
<keyword evidence="2" id="KW-1185">Reference proteome</keyword>
<dbReference type="EMBL" id="KL197712">
    <property type="protein sequence ID" value="KDQ61837.1"/>
    <property type="molecule type" value="Genomic_DNA"/>
</dbReference>
<reference evidence="2" key="1">
    <citation type="journal article" date="2014" name="Proc. Natl. Acad. Sci. U.S.A.">
        <title>Extensive sampling of basidiomycete genomes demonstrates inadequacy of the white-rot/brown-rot paradigm for wood decay fungi.</title>
        <authorList>
            <person name="Riley R."/>
            <person name="Salamov A.A."/>
            <person name="Brown D.W."/>
            <person name="Nagy L.G."/>
            <person name="Floudas D."/>
            <person name="Held B.W."/>
            <person name="Levasseur A."/>
            <person name="Lombard V."/>
            <person name="Morin E."/>
            <person name="Otillar R."/>
            <person name="Lindquist E.A."/>
            <person name="Sun H."/>
            <person name="LaButti K.M."/>
            <person name="Schmutz J."/>
            <person name="Jabbour D."/>
            <person name="Luo H."/>
            <person name="Baker S.E."/>
            <person name="Pisabarro A.G."/>
            <person name="Walton J.D."/>
            <person name="Blanchette R.A."/>
            <person name="Henrissat B."/>
            <person name="Martin F."/>
            <person name="Cullen D."/>
            <person name="Hibbett D.S."/>
            <person name="Grigoriev I.V."/>
        </authorList>
    </citation>
    <scope>NUCLEOTIDE SEQUENCE [LARGE SCALE GENOMIC DNA]</scope>
    <source>
        <strain evidence="2">MUCL 33604</strain>
    </source>
</reference>
<dbReference type="STRING" id="933084.A0A067QE97"/>
<protein>
    <submittedName>
        <fullName evidence="1">Uncharacterized protein</fullName>
    </submittedName>
</protein>
<name>A0A067QE97_9AGAM</name>
<dbReference type="AlphaFoldDB" id="A0A067QE97"/>
<proteinExistence type="predicted"/>
<organism evidence="1 2">
    <name type="scientific">Jaapia argillacea MUCL 33604</name>
    <dbReference type="NCBI Taxonomy" id="933084"/>
    <lineage>
        <taxon>Eukaryota</taxon>
        <taxon>Fungi</taxon>
        <taxon>Dikarya</taxon>
        <taxon>Basidiomycota</taxon>
        <taxon>Agaricomycotina</taxon>
        <taxon>Agaricomycetes</taxon>
        <taxon>Agaricomycetidae</taxon>
        <taxon>Jaapiales</taxon>
        <taxon>Jaapiaceae</taxon>
        <taxon>Jaapia</taxon>
    </lineage>
</organism>
<evidence type="ECO:0000313" key="1">
    <source>
        <dbReference type="EMBL" id="KDQ61837.1"/>
    </source>
</evidence>
<sequence>MKDSQASRKYIDLILSASSKWANWDPPQRVKIGDYGDVNKDTGEFEPAGNIYDPDFEDRFRPIIAKYPPEKTSVEDRWEIVSKSVKRGELSLGPKVEVPGVAEATIQGRWQFGAKSGALLVMVNPRATYIPKTLVKQLGNATMLKDKSIVTEVVSCPAYSLYLSSGNSEAISLALVGEISLPGAPIQIGASAFKAKWWAQTAAGFCRHACDAKGEAVFTPLFSLKRLKQRWIFWRGDIEDDEPWVDKLRPWEELDDEGNEIIYEGYDSDNDDD</sequence>
<gene>
    <name evidence="1" type="ORF">JAAARDRAFT_55158</name>
</gene>
<dbReference type="Proteomes" id="UP000027265">
    <property type="component" value="Unassembled WGS sequence"/>
</dbReference>